<reference evidence="1 2" key="1">
    <citation type="submission" date="2016-11" db="EMBL/GenBank/DDBJ databases">
        <authorList>
            <person name="Jaros S."/>
            <person name="Januszkiewicz K."/>
            <person name="Wedrychowicz H."/>
        </authorList>
    </citation>
    <scope>NUCLEOTIDE SEQUENCE [LARGE SCALE GENOMIC DNA]</scope>
    <source>
        <strain evidence="1 2">DSM 16917</strain>
    </source>
</reference>
<gene>
    <name evidence="1" type="ORF">SAMN02745129_2423</name>
</gene>
<proteinExistence type="predicted"/>
<dbReference type="AlphaFoldDB" id="A0A1M5U6A0"/>
<organism evidence="1 2">
    <name type="scientific">Ferrimonas marina</name>
    <dbReference type="NCBI Taxonomy" id="299255"/>
    <lineage>
        <taxon>Bacteria</taxon>
        <taxon>Pseudomonadati</taxon>
        <taxon>Pseudomonadota</taxon>
        <taxon>Gammaproteobacteria</taxon>
        <taxon>Alteromonadales</taxon>
        <taxon>Ferrimonadaceae</taxon>
        <taxon>Ferrimonas</taxon>
    </lineage>
</organism>
<dbReference type="RefSeq" id="WP_143165628.1">
    <property type="nucleotide sequence ID" value="NZ_FQXG01000003.1"/>
</dbReference>
<dbReference type="Proteomes" id="UP000184268">
    <property type="component" value="Unassembled WGS sequence"/>
</dbReference>
<keyword evidence="2" id="KW-1185">Reference proteome</keyword>
<evidence type="ECO:0000313" key="1">
    <source>
        <dbReference type="EMBL" id="SHH58421.1"/>
    </source>
</evidence>
<evidence type="ECO:0000313" key="2">
    <source>
        <dbReference type="Proteomes" id="UP000184268"/>
    </source>
</evidence>
<protein>
    <submittedName>
        <fullName evidence="1">Uncharacterized protein</fullName>
    </submittedName>
</protein>
<sequence>MTLTRNNNQNSRHCQIGTLNRLISEELMRASEHSMVPTKKHQRREAPFVRGIVSRLAQEGYYVESEVPVRSRTNQTKGRVDLALNRRKTFVEVSLGVGEKTQTFNPSQNTPEFAKLCNLDGTRVLCLAHWLRDPRYLLPIESLRERYIKCLAELPATGTGLVTVVYATPFGWSQFKISLNKRHVLPAINQHPKTLCLPAPARKH</sequence>
<accession>A0A1M5U6A0</accession>
<dbReference type="EMBL" id="FQXG01000003">
    <property type="protein sequence ID" value="SHH58421.1"/>
    <property type="molecule type" value="Genomic_DNA"/>
</dbReference>
<name>A0A1M5U6A0_9GAMM</name>